<protein>
    <recommendedName>
        <fullName evidence="5">Pectate lyase</fullName>
    </recommendedName>
</protein>
<gene>
    <name evidence="3" type="ORF">FVR03_14830</name>
</gene>
<proteinExistence type="predicted"/>
<evidence type="ECO:0000313" key="3">
    <source>
        <dbReference type="EMBL" id="TXK37677.1"/>
    </source>
</evidence>
<evidence type="ECO:0008006" key="5">
    <source>
        <dbReference type="Google" id="ProtNLM"/>
    </source>
</evidence>
<organism evidence="3 4">
    <name type="scientific">Pontibacter qinzhouensis</name>
    <dbReference type="NCBI Taxonomy" id="2603253"/>
    <lineage>
        <taxon>Bacteria</taxon>
        <taxon>Pseudomonadati</taxon>
        <taxon>Bacteroidota</taxon>
        <taxon>Cytophagia</taxon>
        <taxon>Cytophagales</taxon>
        <taxon>Hymenobacteraceae</taxon>
        <taxon>Pontibacter</taxon>
    </lineage>
</organism>
<dbReference type="OrthoDB" id="9803616at2"/>
<dbReference type="Gene3D" id="2.160.20.10">
    <property type="entry name" value="Single-stranded right-handed beta-helix, Pectin lyase-like"/>
    <property type="match status" value="1"/>
</dbReference>
<dbReference type="SUPFAM" id="SSF51126">
    <property type="entry name" value="Pectin lyase-like"/>
    <property type="match status" value="2"/>
</dbReference>
<name>A0A5C8JLY9_9BACT</name>
<dbReference type="AlphaFoldDB" id="A0A5C8JLY9"/>
<dbReference type="InterPro" id="IPR052063">
    <property type="entry name" value="Polysaccharide_Lyase_1"/>
</dbReference>
<keyword evidence="1" id="KW-0479">Metal-binding</keyword>
<dbReference type="EMBL" id="VRTY01000057">
    <property type="protein sequence ID" value="TXK37677.1"/>
    <property type="molecule type" value="Genomic_DNA"/>
</dbReference>
<dbReference type="Proteomes" id="UP000321926">
    <property type="component" value="Unassembled WGS sequence"/>
</dbReference>
<evidence type="ECO:0000256" key="2">
    <source>
        <dbReference type="ARBA" id="ARBA00023180"/>
    </source>
</evidence>
<evidence type="ECO:0000313" key="4">
    <source>
        <dbReference type="Proteomes" id="UP000321926"/>
    </source>
</evidence>
<reference evidence="3 4" key="1">
    <citation type="submission" date="2019-08" db="EMBL/GenBank/DDBJ databases">
        <authorList>
            <person name="Shi S."/>
        </authorList>
    </citation>
    <scope>NUCLEOTIDE SEQUENCE [LARGE SCALE GENOMIC DNA]</scope>
    <source>
        <strain evidence="3 4">GY10130</strain>
    </source>
</reference>
<dbReference type="InterPro" id="IPR012334">
    <property type="entry name" value="Pectin_lyas_fold"/>
</dbReference>
<dbReference type="PANTHER" id="PTHR42970:SF1">
    <property type="entry name" value="PECTATE LYASE C-RELATED"/>
    <property type="match status" value="1"/>
</dbReference>
<dbReference type="RefSeq" id="WP_147922543.1">
    <property type="nucleotide sequence ID" value="NZ_VRTY01000057.1"/>
</dbReference>
<dbReference type="InterPro" id="IPR011050">
    <property type="entry name" value="Pectin_lyase_fold/virulence"/>
</dbReference>
<dbReference type="PANTHER" id="PTHR42970">
    <property type="entry name" value="PECTATE LYASE C-RELATED"/>
    <property type="match status" value="1"/>
</dbReference>
<sequence>MSKRPALFFLIILFLMIAGGSAAQVRQEKLEHKFPQAAAAVVPLIKEFPLLAQLLQVQEPWQGNPLLLKDTIFPKELRLAQGTEKYPLLYTAQRNATWPGLPVFGQLAYEVEYYVFDLTRPVIKIHIGRPLRFDMQHGRVEALAASKKGKSIFPYLDESMKQPLFENISQVVKALAPYGAKELPFNHPKIKKYLLPEGIVLTVSDYSGSTNGTVYIQLTLEPEQPIRSMQEKHIPAFPGAEGYGCYTPGGRGGKVFVVTTLEDYLPEDRPGREEGLYGQPSEFAKTLGKGNWIPYVDALGQEHPEQARPKLPGYPMIPKEKPIAGSLREAIEAEGPRIIVFAVTGTIELKAPLTIMHPYLTVAGNTAPGAGIQLKNWGIDVRAHDVVLRYLRIRVGETKGPGKLQRVLGDQTHGLDIRAMNVVVDHCEAAFANDQIFNIYGAEKRVASTVQWSYIYGAPRKSTHEKGNHSMSAAANGWGYISFHHNLIAHGERRNMRAEMLSLDYRNNILYNYGGAGYGSPNDYIRLNYIGNVQQEGPDSQKLKAWKWGFQSESVYANFFAKNNIMPDGSSADLKVLPETLMPEPFEAFPVKTDSPEEAYMTILDAGGTHLPVRDNITEFVANTVKEGKGTVPNTPAEWPGGGFTSYPPAKPLPDADQDGMPDAWEIKYNLNPNDSADASADLDGDGYTNIEEYINATSPLKKEK</sequence>
<keyword evidence="4" id="KW-1185">Reference proteome</keyword>
<keyword evidence="2" id="KW-0325">Glycoprotein</keyword>
<comment type="caution">
    <text evidence="3">The sequence shown here is derived from an EMBL/GenBank/DDBJ whole genome shotgun (WGS) entry which is preliminary data.</text>
</comment>
<dbReference type="GO" id="GO:0046872">
    <property type="term" value="F:metal ion binding"/>
    <property type="evidence" value="ECO:0007669"/>
    <property type="project" value="UniProtKB-KW"/>
</dbReference>
<accession>A0A5C8JLY9</accession>
<evidence type="ECO:0000256" key="1">
    <source>
        <dbReference type="ARBA" id="ARBA00022723"/>
    </source>
</evidence>